<sequence>MLRNRSPSPRSNLRHGHGHPRHQEQVYQQSTLTSNANAQRYGGGCDRLELSMHLPPRQSSNRFELLAAPPTPPTTPPDAKLGGREYRVTNPCRRSRNSRGTKEAKRRRDARRSRRKMATQMLDDQLSHDIDVALNQIHDLLPFSPDKEEKIKPPPTPVLPRTTFTPPVQSQPLVSLAPPQLPALEFPSFGLDNIPKLYRDLTPPMSPPPPNLPSWCPALPCFTRNGLWPEGRPVFYDLSSLPEPKKALKADTSAESKGKELQLWRSNPDRMPKKSRFFPRPPSPAKPVVKLPPTACKLHLSEQGLTGPLAELDLEVFKPEPQPDPIAEIVQTFKIPVESRQTTPVHAGSAATLWHILDSQDSRKRDLTDPYVASFAPRPENHQQVANWHTVIDELRQKQDTQALPECDNEALYGCPYTSQDDADDQAYLTAWQAALEFREQINDSSSPTELDGKELPHANSLVGYANEIALSPYAEEHPLLPPYTPLASPSEGLNELMMDHDIFSATPLDSSVPAQPGTPTSPLLSPSPTDNVSPVPLSSEVAQIHSDAHFQSEKSLFALPALPESPSPRDSSIIDVAAFLKLGHATRCWCGDCSQGNHPGATTQEEESSLMESSGSEDDWVVYSPLLSTAGSLSSASGTESCSCGADEGVGAESSSGSLDLEAWGQEDFLPPSPASPESFHAEEAVCEVSGPKGGGFVGGFDLEEWEVEF</sequence>
<evidence type="ECO:0000256" key="1">
    <source>
        <dbReference type="SAM" id="MobiDB-lite"/>
    </source>
</evidence>
<proteinExistence type="predicted"/>
<feature type="region of interest" description="Disordered" evidence="1">
    <location>
        <begin position="1"/>
        <end position="25"/>
    </location>
</feature>
<feature type="compositionally biased region" description="Basic residues" evidence="1">
    <location>
        <begin position="93"/>
        <end position="117"/>
    </location>
</feature>
<name>A0A4U0UA27_9PEZI</name>
<accession>A0A4U0UA27</accession>
<evidence type="ECO:0000313" key="3">
    <source>
        <dbReference type="Proteomes" id="UP000308549"/>
    </source>
</evidence>
<feature type="region of interest" description="Disordered" evidence="1">
    <location>
        <begin position="268"/>
        <end position="289"/>
    </location>
</feature>
<comment type="caution">
    <text evidence="2">The sequence shown here is derived from an EMBL/GenBank/DDBJ whole genome shotgun (WGS) entry which is preliminary data.</text>
</comment>
<gene>
    <name evidence="2" type="ORF">B0A50_01280</name>
</gene>
<dbReference type="Proteomes" id="UP000308549">
    <property type="component" value="Unassembled WGS sequence"/>
</dbReference>
<dbReference type="AlphaFoldDB" id="A0A4U0UA27"/>
<evidence type="ECO:0000313" key="2">
    <source>
        <dbReference type="EMBL" id="TKA32034.1"/>
    </source>
</evidence>
<feature type="region of interest" description="Disordered" evidence="1">
    <location>
        <begin position="508"/>
        <end position="536"/>
    </location>
</feature>
<organism evidence="2 3">
    <name type="scientific">Salinomyces thailandicus</name>
    <dbReference type="NCBI Taxonomy" id="706561"/>
    <lineage>
        <taxon>Eukaryota</taxon>
        <taxon>Fungi</taxon>
        <taxon>Dikarya</taxon>
        <taxon>Ascomycota</taxon>
        <taxon>Pezizomycotina</taxon>
        <taxon>Dothideomycetes</taxon>
        <taxon>Dothideomycetidae</taxon>
        <taxon>Mycosphaerellales</taxon>
        <taxon>Teratosphaeriaceae</taxon>
        <taxon>Salinomyces</taxon>
    </lineage>
</organism>
<protein>
    <submittedName>
        <fullName evidence="2">Uncharacterized protein</fullName>
    </submittedName>
</protein>
<keyword evidence="3" id="KW-1185">Reference proteome</keyword>
<dbReference type="OrthoDB" id="3902330at2759"/>
<dbReference type="EMBL" id="NAJL01000006">
    <property type="protein sequence ID" value="TKA32034.1"/>
    <property type="molecule type" value="Genomic_DNA"/>
</dbReference>
<feature type="region of interest" description="Disordered" evidence="1">
    <location>
        <begin position="62"/>
        <end position="118"/>
    </location>
</feature>
<reference evidence="2 3" key="1">
    <citation type="submission" date="2017-03" db="EMBL/GenBank/DDBJ databases">
        <title>Genomes of endolithic fungi from Antarctica.</title>
        <authorList>
            <person name="Coleine C."/>
            <person name="Masonjones S."/>
            <person name="Stajich J.E."/>
        </authorList>
    </citation>
    <scope>NUCLEOTIDE SEQUENCE [LARGE SCALE GENOMIC DNA]</scope>
    <source>
        <strain evidence="2 3">CCFEE 6315</strain>
    </source>
</reference>
<feature type="compositionally biased region" description="Low complexity" evidence="1">
    <location>
        <begin position="519"/>
        <end position="530"/>
    </location>
</feature>
<feature type="compositionally biased region" description="Low complexity" evidence="1">
    <location>
        <begin position="1"/>
        <end position="11"/>
    </location>
</feature>